<dbReference type="PROSITE" id="PS51782">
    <property type="entry name" value="LYSM"/>
    <property type="match status" value="1"/>
</dbReference>
<dbReference type="EMBL" id="CP017253">
    <property type="protein sequence ID" value="AUO15614.1"/>
    <property type="molecule type" value="Genomic_DNA"/>
</dbReference>
<dbReference type="InterPro" id="IPR036779">
    <property type="entry name" value="LysM_dom_sf"/>
</dbReference>
<dbReference type="SUPFAM" id="SSF54106">
    <property type="entry name" value="LysM domain"/>
    <property type="match status" value="1"/>
</dbReference>
<accession>A0A2I6SDG6</accession>
<evidence type="ECO:0000256" key="1">
    <source>
        <dbReference type="SAM" id="Phobius"/>
    </source>
</evidence>
<keyword evidence="4" id="KW-1185">Reference proteome</keyword>
<evidence type="ECO:0000313" key="4">
    <source>
        <dbReference type="Proteomes" id="UP000094652"/>
    </source>
</evidence>
<keyword evidence="1" id="KW-0812">Transmembrane</keyword>
<dbReference type="RefSeq" id="WP_105165904.1">
    <property type="nucleotide sequence ID" value="NZ_CP017253.2"/>
</dbReference>
<reference evidence="4" key="1">
    <citation type="submission" date="2016-09" db="EMBL/GenBank/DDBJ databases">
        <title>Genomics of Clostridium taeniosporum, an organism which forms endospores with ribbon-like appendages.</title>
        <authorList>
            <person name="Walker J.R."/>
        </authorList>
    </citation>
    <scope>NUCLEOTIDE SEQUENCE [LARGE SCALE GENOMIC DNA]</scope>
    <source>
        <strain evidence="4">1/k</strain>
    </source>
</reference>
<dbReference type="CDD" id="cd00118">
    <property type="entry name" value="LysM"/>
    <property type="match status" value="1"/>
</dbReference>
<dbReference type="Pfam" id="PF01398">
    <property type="entry name" value="JAB"/>
    <property type="match status" value="1"/>
</dbReference>
<feature type="domain" description="LysM" evidence="2">
    <location>
        <begin position="288"/>
        <end position="336"/>
    </location>
</feature>
<dbReference type="Proteomes" id="UP000094652">
    <property type="component" value="Chromosome"/>
</dbReference>
<dbReference type="Gene3D" id="3.10.350.10">
    <property type="entry name" value="LysM domain"/>
    <property type="match status" value="1"/>
</dbReference>
<keyword evidence="1" id="KW-1133">Transmembrane helix</keyword>
<keyword evidence="1" id="KW-0472">Membrane</keyword>
<dbReference type="GO" id="GO:0008237">
    <property type="term" value="F:metallopeptidase activity"/>
    <property type="evidence" value="ECO:0007669"/>
    <property type="project" value="InterPro"/>
</dbReference>
<dbReference type="KEGG" id="ctae:BGI42_06910"/>
<dbReference type="OrthoDB" id="3292458at2"/>
<dbReference type="InterPro" id="IPR018392">
    <property type="entry name" value="LysM"/>
</dbReference>
<dbReference type="SUPFAM" id="SSF102712">
    <property type="entry name" value="JAB1/MPN domain"/>
    <property type="match status" value="1"/>
</dbReference>
<protein>
    <submittedName>
        <fullName evidence="3">Metal-dependent protease of the PAD1/JAB1 superfamily</fullName>
    </submittedName>
</protein>
<dbReference type="SMART" id="SM00257">
    <property type="entry name" value="LysM"/>
    <property type="match status" value="1"/>
</dbReference>
<evidence type="ECO:0000313" key="3">
    <source>
        <dbReference type="EMBL" id="AUO15614.1"/>
    </source>
</evidence>
<evidence type="ECO:0000259" key="2">
    <source>
        <dbReference type="PROSITE" id="PS51782"/>
    </source>
</evidence>
<dbReference type="InterPro" id="IPR000555">
    <property type="entry name" value="JAMM/MPN+_dom"/>
</dbReference>
<dbReference type="Gene3D" id="3.40.140.10">
    <property type="entry name" value="Cytidine Deaminase, domain 2"/>
    <property type="match status" value="1"/>
</dbReference>
<dbReference type="Pfam" id="PF01476">
    <property type="entry name" value="LysM"/>
    <property type="match status" value="1"/>
</dbReference>
<feature type="transmembrane region" description="Helical" evidence="1">
    <location>
        <begin position="203"/>
        <end position="224"/>
    </location>
</feature>
<name>A0A2I6SDG6_9CLOT</name>
<dbReference type="GO" id="GO:0006508">
    <property type="term" value="P:proteolysis"/>
    <property type="evidence" value="ECO:0007669"/>
    <property type="project" value="UniProtKB-KW"/>
</dbReference>
<proteinExistence type="predicted"/>
<sequence>MKEIEILEDEKINECDKTIKLPVNFIVVGEIDVNDIKIYIKQGVYKEIEKFSKEDTSHERGAILIGDYAEINSKKHVIISDFIEAKYTDASASTLTFTHETWNYIHKKHEELYPEKKILGWQHTHPSYGIFLSNYDIFIQKNFFNLPWQVAYVVDPIAGTRGFFQWKNDKVEKISGFYIFDDIENKIDIKQVKSYEKKEKFKLCSIIMIFLTTILLMLTVYFGIEKYTVTKKLNEIISTNTKITSEKDELVQKLQQSNELAQKLQQDDNSSKTAKPSDETTNDIVKLKVYTIKEGDTLNEICKKNNIEYAKNKSEILKINDIENEDEIYFGQTLYLPLD</sequence>
<keyword evidence="3" id="KW-0378">Hydrolase</keyword>
<dbReference type="AlphaFoldDB" id="A0A2I6SDG6"/>
<organism evidence="3 4">
    <name type="scientific">Clostridium taeniosporum</name>
    <dbReference type="NCBI Taxonomy" id="394958"/>
    <lineage>
        <taxon>Bacteria</taxon>
        <taxon>Bacillati</taxon>
        <taxon>Bacillota</taxon>
        <taxon>Clostridia</taxon>
        <taxon>Eubacteriales</taxon>
        <taxon>Clostridiaceae</taxon>
        <taxon>Clostridium</taxon>
    </lineage>
</organism>
<gene>
    <name evidence="3" type="ORF">BGI42_06910</name>
</gene>
<keyword evidence="3" id="KW-0645">Protease</keyword>